<dbReference type="GeneID" id="97557488"/>
<sequence>MSYRGSEFYDNESNFEKYMLRRQWQENANDTLEKPVISQLLGDISDQHILDLGCGDAGYGAELLDKGCSTYVGIEGSRNMFEAASSSLAAYSNGTVVHTMIEDYTYPPDAYDLVLSRLAIHYLQDIEHVFRCIHQTLKPSGRVIFSVEHPVITSTLQPSGTRTNWVVDHYFNEGYREQQWLGGTVHKYHRTVEAYFRAMQKAGFIVEQLRESKPVRENFTNDETYERRLRIPLFLFLVGRKNA</sequence>
<gene>
    <name evidence="2" type="ORF">AWU65_14915</name>
</gene>
<dbReference type="PANTHER" id="PTHR43861">
    <property type="entry name" value="TRANS-ACONITATE 2-METHYLTRANSFERASE-RELATED"/>
    <property type="match status" value="1"/>
</dbReference>
<dbReference type="CDD" id="cd02440">
    <property type="entry name" value="AdoMet_MTases"/>
    <property type="match status" value="1"/>
</dbReference>
<dbReference type="AlphaFoldDB" id="A0A163KBP7"/>
<evidence type="ECO:0000313" key="2">
    <source>
        <dbReference type="EMBL" id="KZS47123.1"/>
    </source>
</evidence>
<dbReference type="Gene3D" id="3.40.50.150">
    <property type="entry name" value="Vaccinia Virus protein VP39"/>
    <property type="match status" value="1"/>
</dbReference>
<dbReference type="GO" id="GO:0032259">
    <property type="term" value="P:methylation"/>
    <property type="evidence" value="ECO:0007669"/>
    <property type="project" value="UniProtKB-KW"/>
</dbReference>
<accession>A0A163KBP7</accession>
<keyword evidence="2" id="KW-0808">Transferase</keyword>
<dbReference type="EMBL" id="LWMH01000001">
    <property type="protein sequence ID" value="KZS47123.1"/>
    <property type="molecule type" value="Genomic_DNA"/>
</dbReference>
<organism evidence="2 3">
    <name type="scientific">Paenibacillus glucanolyticus</name>
    <dbReference type="NCBI Taxonomy" id="59843"/>
    <lineage>
        <taxon>Bacteria</taxon>
        <taxon>Bacillati</taxon>
        <taxon>Bacillota</taxon>
        <taxon>Bacilli</taxon>
        <taxon>Bacillales</taxon>
        <taxon>Paenibacillaceae</taxon>
        <taxon>Paenibacillus</taxon>
    </lineage>
</organism>
<dbReference type="SUPFAM" id="SSF53335">
    <property type="entry name" value="S-adenosyl-L-methionine-dependent methyltransferases"/>
    <property type="match status" value="1"/>
</dbReference>
<dbReference type="InterPro" id="IPR013216">
    <property type="entry name" value="Methyltransf_11"/>
</dbReference>
<dbReference type="Proteomes" id="UP000076796">
    <property type="component" value="Unassembled WGS sequence"/>
</dbReference>
<keyword evidence="3" id="KW-1185">Reference proteome</keyword>
<comment type="caution">
    <text evidence="2">The sequence shown here is derived from an EMBL/GenBank/DDBJ whole genome shotgun (WGS) entry which is preliminary data.</text>
</comment>
<dbReference type="PANTHER" id="PTHR43861:SF1">
    <property type="entry name" value="TRANS-ACONITATE 2-METHYLTRANSFERASE"/>
    <property type="match status" value="1"/>
</dbReference>
<keyword evidence="2" id="KW-0489">Methyltransferase</keyword>
<proteinExistence type="predicted"/>
<protein>
    <submittedName>
        <fullName evidence="2">Methyltransferase</fullName>
    </submittedName>
</protein>
<evidence type="ECO:0000259" key="1">
    <source>
        <dbReference type="Pfam" id="PF08241"/>
    </source>
</evidence>
<dbReference type="OrthoDB" id="9791837at2"/>
<feature type="domain" description="Methyltransferase type 11" evidence="1">
    <location>
        <begin position="50"/>
        <end position="145"/>
    </location>
</feature>
<name>A0A163KBP7_9BACL</name>
<dbReference type="RefSeq" id="WP_063478682.1">
    <property type="nucleotide sequence ID" value="NZ_CP147845.1"/>
</dbReference>
<dbReference type="InterPro" id="IPR029063">
    <property type="entry name" value="SAM-dependent_MTases_sf"/>
</dbReference>
<dbReference type="GO" id="GO:0008757">
    <property type="term" value="F:S-adenosylmethionine-dependent methyltransferase activity"/>
    <property type="evidence" value="ECO:0007669"/>
    <property type="project" value="InterPro"/>
</dbReference>
<dbReference type="STRING" id="59843.A3958_14385"/>
<evidence type="ECO:0000313" key="3">
    <source>
        <dbReference type="Proteomes" id="UP000076796"/>
    </source>
</evidence>
<dbReference type="Pfam" id="PF08241">
    <property type="entry name" value="Methyltransf_11"/>
    <property type="match status" value="1"/>
</dbReference>
<reference evidence="2" key="1">
    <citation type="journal article" date="2016" name="Genome Announc.">
        <title>Draft genomes of two strains of Paenibacillus glucanolyticus with capability to degrade lignocellulose.</title>
        <authorList>
            <person name="Mathews S.L."/>
            <person name="Pawlak J."/>
            <person name="Grunden A.M."/>
        </authorList>
    </citation>
    <scope>NUCLEOTIDE SEQUENCE [LARGE SCALE GENOMIC DNA]</scope>
    <source>
        <strain evidence="2">SLM1</strain>
    </source>
</reference>